<reference evidence="4 5" key="1">
    <citation type="submission" date="2019-03" db="EMBL/GenBank/DDBJ databases">
        <title>Genomic Encyclopedia of Type Strains, Phase IV (KMG-V): Genome sequencing to study the core and pangenomes of soil and plant-associated prokaryotes.</title>
        <authorList>
            <person name="Whitman W."/>
        </authorList>
    </citation>
    <scope>NUCLEOTIDE SEQUENCE [LARGE SCALE GENOMIC DNA]</scope>
    <source>
        <strain evidence="4 5">23C40</strain>
    </source>
</reference>
<evidence type="ECO:0000313" key="4">
    <source>
        <dbReference type="EMBL" id="TCN22787.1"/>
    </source>
</evidence>
<name>A0A4R2B7V4_9HYPH</name>
<dbReference type="InterPro" id="IPR026956">
    <property type="entry name" value="D-ser_dehydrat-like_dom"/>
</dbReference>
<dbReference type="AlphaFoldDB" id="A0A4R2B7V4"/>
<dbReference type="PANTHER" id="PTHR28004">
    <property type="entry name" value="ZGC:162816-RELATED"/>
    <property type="match status" value="1"/>
</dbReference>
<dbReference type="GO" id="GO:0016829">
    <property type="term" value="F:lyase activity"/>
    <property type="evidence" value="ECO:0007669"/>
    <property type="project" value="UniProtKB-KW"/>
</dbReference>
<organism evidence="4 5">
    <name type="scientific">Sinorhizobium americanum</name>
    <dbReference type="NCBI Taxonomy" id="194963"/>
    <lineage>
        <taxon>Bacteria</taxon>
        <taxon>Pseudomonadati</taxon>
        <taxon>Pseudomonadota</taxon>
        <taxon>Alphaproteobacteria</taxon>
        <taxon>Hyphomicrobiales</taxon>
        <taxon>Rhizobiaceae</taxon>
        <taxon>Sinorhizobium/Ensifer group</taxon>
        <taxon>Sinorhizobium</taxon>
    </lineage>
</organism>
<keyword evidence="2" id="KW-0456">Lyase</keyword>
<dbReference type="InterPro" id="IPR051466">
    <property type="entry name" value="D-amino_acid_metab_enzyme"/>
</dbReference>
<comment type="similarity">
    <text evidence="1">Belongs to the DSD1 family.</text>
</comment>
<evidence type="ECO:0000313" key="5">
    <source>
        <dbReference type="Proteomes" id="UP000295043"/>
    </source>
</evidence>
<gene>
    <name evidence="4" type="ORF">EV184_12332</name>
</gene>
<dbReference type="Gene3D" id="3.20.20.10">
    <property type="entry name" value="Alanine racemase"/>
    <property type="match status" value="1"/>
</dbReference>
<evidence type="ECO:0000256" key="2">
    <source>
        <dbReference type="ARBA" id="ARBA00023239"/>
    </source>
</evidence>
<dbReference type="SUPFAM" id="SSF51419">
    <property type="entry name" value="PLP-binding barrel"/>
    <property type="match status" value="1"/>
</dbReference>
<protein>
    <submittedName>
        <fullName evidence="4">D-serine dehydratase</fullName>
    </submittedName>
</protein>
<dbReference type="Gene3D" id="2.40.37.20">
    <property type="entry name" value="D-serine dehydratase-like domain"/>
    <property type="match status" value="1"/>
</dbReference>
<comment type="caution">
    <text evidence="4">The sequence shown here is derived from an EMBL/GenBank/DDBJ whole genome shotgun (WGS) entry which is preliminary data.</text>
</comment>
<dbReference type="Pfam" id="PF14031">
    <property type="entry name" value="D-ser_dehydrat"/>
    <property type="match status" value="1"/>
</dbReference>
<dbReference type="PANTHER" id="PTHR28004:SF8">
    <property type="entry name" value="D-SERINE DEAMINASE"/>
    <property type="match status" value="1"/>
</dbReference>
<dbReference type="InterPro" id="IPR042208">
    <property type="entry name" value="D-ser_dehydrat-like_sf"/>
</dbReference>
<dbReference type="InterPro" id="IPR001608">
    <property type="entry name" value="Ala_racemase_N"/>
</dbReference>
<dbReference type="Pfam" id="PF01168">
    <property type="entry name" value="Ala_racemase_N"/>
    <property type="match status" value="1"/>
</dbReference>
<feature type="domain" description="D-serine dehydratase-like" evidence="3">
    <location>
        <begin position="327"/>
        <end position="424"/>
    </location>
</feature>
<sequence>MNRIEKLAGEIGVFELTPGFRGIPAGTGPGSSSTVREAHWHPADGEMSLPLLSLDLKAYEDNKATMIGICRDFGCEIAPHIKTPMSPVLARDLVESGAWGISVADLRQAEVMLRHGLRRLLIANEIGGKSAVVRLTRLLKAYPEADVHMFTDSVDVVRALVDRWLDDPALPPLKLLAEIGCGRGGVNTDGEAEELVRAIAGLNSDRIILAGIAAYEGTVNRPDHQDMSALMDDLFCRVSVAMKAARAAVGPEKPIILSMGGSSLFDYVIDRCSHMLKADGNAMLLLRSGACFFSDNGPIRARLQAIAERGLLGPDASRRIANSFAPVLRIWAEVLSVNGAHDAICGFGLRDVAHDQGLPVAMVLWRDGARLAILGAGAVVSKLNDQHAFVRAPEFDLAVGDVIEFGIKHPCTTIDKHDLIFGLDEQGDVSVALRTFFG</sequence>
<proteinExistence type="inferred from homology"/>
<dbReference type="InterPro" id="IPR029066">
    <property type="entry name" value="PLP-binding_barrel"/>
</dbReference>
<evidence type="ECO:0000259" key="3">
    <source>
        <dbReference type="SMART" id="SM01119"/>
    </source>
</evidence>
<accession>A0A4R2B7V4</accession>
<dbReference type="EMBL" id="SLVU01000023">
    <property type="protein sequence ID" value="TCN22787.1"/>
    <property type="molecule type" value="Genomic_DNA"/>
</dbReference>
<evidence type="ECO:0000256" key="1">
    <source>
        <dbReference type="ARBA" id="ARBA00005323"/>
    </source>
</evidence>
<dbReference type="Proteomes" id="UP000295043">
    <property type="component" value="Unassembled WGS sequence"/>
</dbReference>
<dbReference type="SMART" id="SM01119">
    <property type="entry name" value="D-ser_dehydrat"/>
    <property type="match status" value="1"/>
</dbReference>